<dbReference type="Gene3D" id="3.30.1380.10">
    <property type="match status" value="1"/>
</dbReference>
<protein>
    <submittedName>
        <fullName evidence="2">D-alanyl-D-alanine carboxypeptidase</fullName>
    </submittedName>
</protein>
<dbReference type="Proteomes" id="UP000198407">
    <property type="component" value="Unassembled WGS sequence"/>
</dbReference>
<keyword evidence="2" id="KW-0645">Protease</keyword>
<dbReference type="InterPro" id="IPR009045">
    <property type="entry name" value="Zn_M74/Hedgehog-like"/>
</dbReference>
<organism evidence="2 3">
    <name type="scientific">Pseudomonas japonica</name>
    <dbReference type="NCBI Taxonomy" id="256466"/>
    <lineage>
        <taxon>Bacteria</taxon>
        <taxon>Pseudomonadati</taxon>
        <taxon>Pseudomonadota</taxon>
        <taxon>Gammaproteobacteria</taxon>
        <taxon>Pseudomonadales</taxon>
        <taxon>Pseudomonadaceae</taxon>
        <taxon>Pseudomonas</taxon>
    </lineage>
</organism>
<proteinExistence type="predicted"/>
<dbReference type="SUPFAM" id="SSF55166">
    <property type="entry name" value="Hedgehog/DD-peptidase"/>
    <property type="match status" value="1"/>
</dbReference>
<dbReference type="STRING" id="1215104.GCA_000730585_03793"/>
<dbReference type="GO" id="GO:0006508">
    <property type="term" value="P:proteolysis"/>
    <property type="evidence" value="ECO:0007669"/>
    <property type="project" value="InterPro"/>
</dbReference>
<dbReference type="InterPro" id="IPR052179">
    <property type="entry name" value="DD-CPase-like"/>
</dbReference>
<reference evidence="3" key="1">
    <citation type="submission" date="2017-06" db="EMBL/GenBank/DDBJ databases">
        <authorList>
            <person name="Varghese N."/>
            <person name="Submissions S."/>
        </authorList>
    </citation>
    <scope>NUCLEOTIDE SEQUENCE [LARGE SCALE GENOMIC DNA]</scope>
    <source>
        <strain evidence="3">DSM 22348</strain>
    </source>
</reference>
<dbReference type="InterPro" id="IPR058193">
    <property type="entry name" value="VanY/YodJ_core_dom"/>
</dbReference>
<feature type="domain" description="D-alanyl-D-alanine carboxypeptidase-like core" evidence="1">
    <location>
        <begin position="46"/>
        <end position="166"/>
    </location>
</feature>
<keyword evidence="2" id="KW-0121">Carboxypeptidase</keyword>
<dbReference type="PANTHER" id="PTHR34385">
    <property type="entry name" value="D-ALANYL-D-ALANINE CARBOXYPEPTIDASE"/>
    <property type="match status" value="1"/>
</dbReference>
<dbReference type="Pfam" id="PF02557">
    <property type="entry name" value="VanY"/>
    <property type="match status" value="1"/>
</dbReference>
<accession>A0A239DMJ3</accession>
<evidence type="ECO:0000313" key="3">
    <source>
        <dbReference type="Proteomes" id="UP000198407"/>
    </source>
</evidence>
<dbReference type="PANTHER" id="PTHR34385:SF1">
    <property type="entry name" value="PEPTIDOGLYCAN L-ALANYL-D-GLUTAMATE ENDOPEPTIDASE CWLK"/>
    <property type="match status" value="1"/>
</dbReference>
<sequence length="172" mass="19792">MNEKSRALCEELGIGEELLTARGFSEYPEARVLAIAEIDEDGRRFELEPEAAAAWRQLRAAAARDHVELWLVSAFRSIEYQARIIRYKLDKQQSLEQILQSSAPPGCSEHHTGRAVDINSLEAEFEHSAAFEWLKQHAERFGFYLSYPRGNAMGYRYEPWHWCYRPAAQATS</sequence>
<keyword evidence="3" id="KW-1185">Reference proteome</keyword>
<dbReference type="InterPro" id="IPR003709">
    <property type="entry name" value="VanY-like_core_dom"/>
</dbReference>
<evidence type="ECO:0000313" key="2">
    <source>
        <dbReference type="EMBL" id="SNS33710.1"/>
    </source>
</evidence>
<dbReference type="OrthoDB" id="9792074at2"/>
<dbReference type="AlphaFoldDB" id="A0A239DMJ3"/>
<name>A0A239DMJ3_9PSED</name>
<gene>
    <name evidence="2" type="ORF">SAMN05444352_106169</name>
</gene>
<keyword evidence="2" id="KW-0378">Hydrolase</keyword>
<dbReference type="RefSeq" id="WP_042123181.1">
    <property type="nucleotide sequence ID" value="NZ_FZOL01000006.1"/>
</dbReference>
<dbReference type="GO" id="GO:0004180">
    <property type="term" value="F:carboxypeptidase activity"/>
    <property type="evidence" value="ECO:0007669"/>
    <property type="project" value="UniProtKB-KW"/>
</dbReference>
<dbReference type="EMBL" id="FZOL01000006">
    <property type="protein sequence ID" value="SNS33710.1"/>
    <property type="molecule type" value="Genomic_DNA"/>
</dbReference>
<dbReference type="CDD" id="cd14852">
    <property type="entry name" value="LD-carboxypeptidase"/>
    <property type="match status" value="1"/>
</dbReference>
<evidence type="ECO:0000259" key="1">
    <source>
        <dbReference type="Pfam" id="PF02557"/>
    </source>
</evidence>